<evidence type="ECO:0000256" key="3">
    <source>
        <dbReference type="ARBA" id="ARBA00022553"/>
    </source>
</evidence>
<dbReference type="EC" id="2.7.13.3" evidence="2"/>
<evidence type="ECO:0000256" key="1">
    <source>
        <dbReference type="ARBA" id="ARBA00000085"/>
    </source>
</evidence>
<evidence type="ECO:0000313" key="12">
    <source>
        <dbReference type="EMBL" id="SEM80760.1"/>
    </source>
</evidence>
<dbReference type="Gene3D" id="3.30.450.20">
    <property type="entry name" value="PAS domain"/>
    <property type="match status" value="1"/>
</dbReference>
<dbReference type="InterPro" id="IPR005467">
    <property type="entry name" value="His_kinase_dom"/>
</dbReference>
<evidence type="ECO:0000256" key="2">
    <source>
        <dbReference type="ARBA" id="ARBA00012438"/>
    </source>
</evidence>
<keyword evidence="6 12" id="KW-0418">Kinase</keyword>
<evidence type="ECO:0000256" key="5">
    <source>
        <dbReference type="ARBA" id="ARBA00022741"/>
    </source>
</evidence>
<keyword evidence="9" id="KW-1133">Transmembrane helix</keyword>
<name>A0A1H8BCV6_9SPHI</name>
<evidence type="ECO:0000256" key="8">
    <source>
        <dbReference type="SAM" id="Coils"/>
    </source>
</evidence>
<dbReference type="Gene3D" id="3.30.565.10">
    <property type="entry name" value="Histidine kinase-like ATPase, C-terminal domain"/>
    <property type="match status" value="1"/>
</dbReference>
<dbReference type="EMBL" id="FOCL01000001">
    <property type="protein sequence ID" value="SEM80760.1"/>
    <property type="molecule type" value="Genomic_DNA"/>
</dbReference>
<feature type="transmembrane region" description="Helical" evidence="9">
    <location>
        <begin position="506"/>
        <end position="525"/>
    </location>
</feature>
<evidence type="ECO:0000256" key="7">
    <source>
        <dbReference type="ARBA" id="ARBA00022840"/>
    </source>
</evidence>
<keyword evidence="13" id="KW-1185">Reference proteome</keyword>
<feature type="signal peptide" evidence="10">
    <location>
        <begin position="1"/>
        <end position="27"/>
    </location>
</feature>
<dbReference type="AlphaFoldDB" id="A0A1H8BCV6"/>
<keyword evidence="9" id="KW-0472">Membrane</keyword>
<keyword evidence="7" id="KW-0067">ATP-binding</keyword>
<organism evidence="12 13">
    <name type="scientific">Mucilaginibacter gossypiicola</name>
    <dbReference type="NCBI Taxonomy" id="551995"/>
    <lineage>
        <taxon>Bacteria</taxon>
        <taxon>Pseudomonadati</taxon>
        <taxon>Bacteroidota</taxon>
        <taxon>Sphingobacteriia</taxon>
        <taxon>Sphingobacteriales</taxon>
        <taxon>Sphingobacteriaceae</taxon>
        <taxon>Mucilaginibacter</taxon>
    </lineage>
</organism>
<proteinExistence type="predicted"/>
<dbReference type="PROSITE" id="PS50109">
    <property type="entry name" value="HIS_KIN"/>
    <property type="match status" value="1"/>
</dbReference>
<dbReference type="Gene3D" id="1.25.40.10">
    <property type="entry name" value="Tetratricopeptide repeat domain"/>
    <property type="match status" value="2"/>
</dbReference>
<evidence type="ECO:0000256" key="4">
    <source>
        <dbReference type="ARBA" id="ARBA00022679"/>
    </source>
</evidence>
<gene>
    <name evidence="12" type="ORF">SAMN05192574_101872</name>
</gene>
<dbReference type="SUPFAM" id="SSF55874">
    <property type="entry name" value="ATPase domain of HSP90 chaperone/DNA topoisomerase II/histidine kinase"/>
    <property type="match status" value="1"/>
</dbReference>
<keyword evidence="5" id="KW-0547">Nucleotide-binding</keyword>
<keyword evidence="8" id="KW-0175">Coiled coil</keyword>
<feature type="domain" description="Histidine kinase" evidence="11">
    <location>
        <begin position="583"/>
        <end position="776"/>
    </location>
</feature>
<reference evidence="13" key="1">
    <citation type="submission" date="2016-10" db="EMBL/GenBank/DDBJ databases">
        <authorList>
            <person name="Varghese N."/>
            <person name="Submissions S."/>
        </authorList>
    </citation>
    <scope>NUCLEOTIDE SEQUENCE [LARGE SCALE GENOMIC DNA]</scope>
    <source>
        <strain evidence="13">Gh-48</strain>
    </source>
</reference>
<keyword evidence="4" id="KW-0808">Transferase</keyword>
<evidence type="ECO:0000256" key="9">
    <source>
        <dbReference type="SAM" id="Phobius"/>
    </source>
</evidence>
<dbReference type="PANTHER" id="PTHR41523">
    <property type="entry name" value="TWO-COMPONENT SYSTEM SENSOR PROTEIN"/>
    <property type="match status" value="1"/>
</dbReference>
<evidence type="ECO:0000256" key="6">
    <source>
        <dbReference type="ARBA" id="ARBA00022777"/>
    </source>
</evidence>
<dbReference type="Proteomes" id="UP000198942">
    <property type="component" value="Unassembled WGS sequence"/>
</dbReference>
<dbReference type="InterPro" id="IPR036890">
    <property type="entry name" value="HATPase_C_sf"/>
</dbReference>
<feature type="chain" id="PRO_5011783374" description="histidine kinase" evidence="10">
    <location>
        <begin position="28"/>
        <end position="786"/>
    </location>
</feature>
<dbReference type="PANTHER" id="PTHR41523:SF8">
    <property type="entry name" value="ETHYLENE RESPONSE SENSOR PROTEIN"/>
    <property type="match status" value="1"/>
</dbReference>
<dbReference type="SMART" id="SM00387">
    <property type="entry name" value="HATPase_c"/>
    <property type="match status" value="1"/>
</dbReference>
<dbReference type="GO" id="GO:0005524">
    <property type="term" value="F:ATP binding"/>
    <property type="evidence" value="ECO:0007669"/>
    <property type="project" value="UniProtKB-KW"/>
</dbReference>
<dbReference type="OrthoDB" id="1523170at2"/>
<dbReference type="SUPFAM" id="SSF48452">
    <property type="entry name" value="TPR-like"/>
    <property type="match status" value="1"/>
</dbReference>
<protein>
    <recommendedName>
        <fullName evidence="2">histidine kinase</fullName>
        <ecNumber evidence="2">2.7.13.3</ecNumber>
    </recommendedName>
</protein>
<evidence type="ECO:0000313" key="13">
    <source>
        <dbReference type="Proteomes" id="UP000198942"/>
    </source>
</evidence>
<dbReference type="InterPro" id="IPR011495">
    <property type="entry name" value="Sig_transdc_His_kin_sub2_dim/P"/>
</dbReference>
<keyword evidence="9" id="KW-0812">Transmembrane</keyword>
<dbReference type="Pfam" id="PF02518">
    <property type="entry name" value="HATPase_c"/>
    <property type="match status" value="1"/>
</dbReference>
<feature type="coiled-coil region" evidence="8">
    <location>
        <begin position="528"/>
        <end position="573"/>
    </location>
</feature>
<dbReference type="InterPro" id="IPR011990">
    <property type="entry name" value="TPR-like_helical_dom_sf"/>
</dbReference>
<evidence type="ECO:0000256" key="10">
    <source>
        <dbReference type="SAM" id="SignalP"/>
    </source>
</evidence>
<dbReference type="STRING" id="551995.SAMN05192574_101872"/>
<dbReference type="Pfam" id="PF07568">
    <property type="entry name" value="HisKA_2"/>
    <property type="match status" value="1"/>
</dbReference>
<comment type="catalytic activity">
    <reaction evidence="1">
        <text>ATP + protein L-histidine = ADP + protein N-phospho-L-histidine.</text>
        <dbReference type="EC" id="2.7.13.3"/>
    </reaction>
</comment>
<accession>A0A1H8BCV6</accession>
<dbReference type="GO" id="GO:0004673">
    <property type="term" value="F:protein histidine kinase activity"/>
    <property type="evidence" value="ECO:0007669"/>
    <property type="project" value="UniProtKB-EC"/>
</dbReference>
<evidence type="ECO:0000259" key="11">
    <source>
        <dbReference type="PROSITE" id="PS50109"/>
    </source>
</evidence>
<sequence>MKHSLIRRFVLLLFYCLLFCWQYSAHAQEFKSLMGDLNKTKPDTNRVKIFIKLGQYFINKQALTDKDIDSSRYYLNAATALSKSINAADFFNQARSQQALTYILQNDFKTADSLFNQITGYYSKKGDHDKEAEYWTTYGNYLRYDNPSVLETRAKCFNKAYELYRKGTDRLKIADALGKIADADLNEKRYDKAEREMITVIAEYKALKFPRIYYGYYMLAEVYSRRDQYQKELLTRIACMNACDADPNHSDGDAAFFSIYLALSYQKNHKDAQAIPYFKKSADLAVKINEQDFYYKSIDGIINSYINLKKYGAALTYLANTPPDKFPEQTIENKSRYVARKMQLYNFLGRDKDAANLVPEFKHLFGKLYGTLDNDPSFYVVDGFVKNYDPLPRYYIRTKQWDKLSAELKFLQNLPLKRISPSSRIILNGYKFKIDSAAGNFALALKEFQQIRLMQDSLTNAATVKQINELEASYNSIKKDKTIQALNNSATMQKNKLEKVNQQRNITLAGVLVAVVFACVIYVAYRGKQRSNIRLEKKQDEINRQNNKLSTLLEEKEKLINDKDTLLKRQEDLITEKEWLLREVHHRVKNNLQIVMSLLYTQSAYLQNTDAIEAIKDSRNRVQAISIIHQKLYNKSNVATIVMADYINDLARYLNTCYDCNRRRIRFREELDAVNLDISQAVPMGLILNEAITNSIKYAFDENGGEIYLKALLSSPENITLSVTDNGRGLPPNFNLAKTSSLGMEMMKALSKQLGGAFEIRNDDGVTITIQFKIENTSSPIPVSEL</sequence>
<keyword evidence="3" id="KW-0597">Phosphoprotein</keyword>
<dbReference type="InterPro" id="IPR003594">
    <property type="entry name" value="HATPase_dom"/>
</dbReference>
<keyword evidence="10" id="KW-0732">Signal</keyword>